<comment type="catalytic activity">
    <reaction evidence="7 8">
        <text>tRNA(Met) + L-methionine + ATP = L-methionyl-tRNA(Met) + AMP + diphosphate</text>
        <dbReference type="Rhea" id="RHEA:13481"/>
        <dbReference type="Rhea" id="RHEA-COMP:9667"/>
        <dbReference type="Rhea" id="RHEA-COMP:9698"/>
        <dbReference type="ChEBI" id="CHEBI:30616"/>
        <dbReference type="ChEBI" id="CHEBI:33019"/>
        <dbReference type="ChEBI" id="CHEBI:57844"/>
        <dbReference type="ChEBI" id="CHEBI:78442"/>
        <dbReference type="ChEBI" id="CHEBI:78530"/>
        <dbReference type="ChEBI" id="CHEBI:456215"/>
        <dbReference type="EC" id="6.1.1.10"/>
    </reaction>
</comment>
<organism evidence="11 12">
    <name type="scientific">Cryobacterium tepidiphilum</name>
    <dbReference type="NCBI Taxonomy" id="2486026"/>
    <lineage>
        <taxon>Bacteria</taxon>
        <taxon>Bacillati</taxon>
        <taxon>Actinomycetota</taxon>
        <taxon>Actinomycetes</taxon>
        <taxon>Micrococcales</taxon>
        <taxon>Microbacteriaceae</taxon>
        <taxon>Cryobacterium</taxon>
    </lineage>
</organism>
<evidence type="ECO:0000256" key="1">
    <source>
        <dbReference type="ARBA" id="ARBA00003314"/>
    </source>
</evidence>
<dbReference type="CDD" id="cd00814">
    <property type="entry name" value="MetRS_core"/>
    <property type="match status" value="1"/>
</dbReference>
<dbReference type="CDD" id="cd07957">
    <property type="entry name" value="Anticodon_Ia_Met"/>
    <property type="match status" value="1"/>
</dbReference>
<feature type="binding site" evidence="8">
    <location>
        <position position="155"/>
    </location>
    <ligand>
        <name>Zn(2+)</name>
        <dbReference type="ChEBI" id="CHEBI:29105"/>
    </ligand>
</feature>
<evidence type="ECO:0000256" key="2">
    <source>
        <dbReference type="ARBA" id="ARBA00022598"/>
    </source>
</evidence>
<dbReference type="InterPro" id="IPR013155">
    <property type="entry name" value="M/V/L/I-tRNA-synth_anticd-bd"/>
</dbReference>
<dbReference type="Gene3D" id="2.170.220.10">
    <property type="match status" value="1"/>
</dbReference>
<comment type="subunit">
    <text evidence="8">Monomer.</text>
</comment>
<keyword evidence="5 8" id="KW-0648">Protein biosynthesis</keyword>
<comment type="caution">
    <text evidence="11">The sequence shown here is derived from an EMBL/GenBank/DDBJ whole genome shotgun (WGS) entry which is preliminary data.</text>
</comment>
<protein>
    <recommendedName>
        <fullName evidence="8">Methionine--tRNA ligase</fullName>
        <ecNumber evidence="8">6.1.1.10</ecNumber>
    </recommendedName>
    <alternativeName>
        <fullName evidence="8">Methionyl-tRNA synthetase</fullName>
        <shortName evidence="8">MetRS</shortName>
    </alternativeName>
</protein>
<feature type="binding site" evidence="8">
    <location>
        <position position="158"/>
    </location>
    <ligand>
        <name>Zn(2+)</name>
        <dbReference type="ChEBI" id="CHEBI:29105"/>
    </ligand>
</feature>
<dbReference type="AlphaFoldDB" id="A0A3M8LEI1"/>
<dbReference type="EMBL" id="RDSR01000007">
    <property type="protein sequence ID" value="RNE63745.1"/>
    <property type="molecule type" value="Genomic_DNA"/>
</dbReference>
<comment type="subcellular location">
    <subcellularLocation>
        <location evidence="8">Cytoplasm</location>
    </subcellularLocation>
</comment>
<keyword evidence="8" id="KW-0479">Metal-binding</keyword>
<dbReference type="SUPFAM" id="SSF52374">
    <property type="entry name" value="Nucleotidylyl transferase"/>
    <property type="match status" value="1"/>
</dbReference>
<dbReference type="EC" id="6.1.1.10" evidence="8"/>
<keyword evidence="8" id="KW-0862">Zinc</keyword>
<dbReference type="GO" id="GO:0004825">
    <property type="term" value="F:methionine-tRNA ligase activity"/>
    <property type="evidence" value="ECO:0007669"/>
    <property type="project" value="UniProtKB-UniRule"/>
</dbReference>
<dbReference type="SUPFAM" id="SSF47323">
    <property type="entry name" value="Anticodon-binding domain of a subclass of class I aminoacyl-tRNA synthetases"/>
    <property type="match status" value="1"/>
</dbReference>
<dbReference type="FunFam" id="2.170.220.10:FF:000001">
    <property type="entry name" value="methionine--tRNA ligase, mitochondrial"/>
    <property type="match status" value="1"/>
</dbReference>
<feature type="short sequence motif" description="'KMSKS' region" evidence="8">
    <location>
        <begin position="305"/>
        <end position="309"/>
    </location>
</feature>
<dbReference type="Gene3D" id="3.40.50.620">
    <property type="entry name" value="HUPs"/>
    <property type="match status" value="1"/>
</dbReference>
<feature type="domain" description="Methionyl/Valyl/Leucyl/Isoleucyl-tRNA synthetase anticodon-binding" evidence="9">
    <location>
        <begin position="402"/>
        <end position="487"/>
    </location>
</feature>
<evidence type="ECO:0000256" key="4">
    <source>
        <dbReference type="ARBA" id="ARBA00022840"/>
    </source>
</evidence>
<dbReference type="InterPro" id="IPR014729">
    <property type="entry name" value="Rossmann-like_a/b/a_fold"/>
</dbReference>
<dbReference type="InterPro" id="IPR033911">
    <property type="entry name" value="MetRS_core"/>
</dbReference>
<feature type="domain" description="Methionyl/Leucyl tRNA synthetase" evidence="10">
    <location>
        <begin position="7"/>
        <end position="368"/>
    </location>
</feature>
<accession>A0A3M8LEI1</accession>
<evidence type="ECO:0000313" key="12">
    <source>
        <dbReference type="Proteomes" id="UP000279859"/>
    </source>
</evidence>
<dbReference type="GO" id="GO:0005524">
    <property type="term" value="F:ATP binding"/>
    <property type="evidence" value="ECO:0007669"/>
    <property type="project" value="UniProtKB-UniRule"/>
</dbReference>
<dbReference type="PANTHER" id="PTHR43326:SF1">
    <property type="entry name" value="METHIONINE--TRNA LIGASE, MITOCHONDRIAL"/>
    <property type="match status" value="1"/>
</dbReference>
<dbReference type="InterPro" id="IPR009080">
    <property type="entry name" value="tRNAsynth_Ia_anticodon-bd"/>
</dbReference>
<dbReference type="GO" id="GO:0006431">
    <property type="term" value="P:methionyl-tRNA aminoacylation"/>
    <property type="evidence" value="ECO:0007669"/>
    <property type="project" value="UniProtKB-UniRule"/>
</dbReference>
<gene>
    <name evidence="8" type="primary">metG</name>
    <name evidence="11" type="ORF">EEJ31_05785</name>
</gene>
<evidence type="ECO:0000256" key="5">
    <source>
        <dbReference type="ARBA" id="ARBA00022917"/>
    </source>
</evidence>
<keyword evidence="3 8" id="KW-0547">Nucleotide-binding</keyword>
<comment type="function">
    <text evidence="1 8">Is required not only for elongation of protein synthesis but also for the initiation of all mRNA translation through initiator tRNA(fMet) aminoacylation.</text>
</comment>
<dbReference type="RefSeq" id="WP_123045355.1">
    <property type="nucleotide sequence ID" value="NZ_RDSR01000007.1"/>
</dbReference>
<feature type="binding site" evidence="8">
    <location>
        <position position="133"/>
    </location>
    <ligand>
        <name>Zn(2+)</name>
        <dbReference type="ChEBI" id="CHEBI:29105"/>
    </ligand>
</feature>
<evidence type="ECO:0000256" key="3">
    <source>
        <dbReference type="ARBA" id="ARBA00022741"/>
    </source>
</evidence>
<evidence type="ECO:0000259" key="10">
    <source>
        <dbReference type="Pfam" id="PF09334"/>
    </source>
</evidence>
<keyword evidence="12" id="KW-1185">Reference proteome</keyword>
<comment type="cofactor">
    <cofactor evidence="8">
        <name>Zn(2+)</name>
        <dbReference type="ChEBI" id="CHEBI:29105"/>
    </cofactor>
    <text evidence="8">Binds 1 zinc ion per subunit.</text>
</comment>
<name>A0A3M8LEI1_9MICO</name>
<keyword evidence="4 8" id="KW-0067">ATP-binding</keyword>
<evidence type="ECO:0000259" key="9">
    <source>
        <dbReference type="Pfam" id="PF08264"/>
    </source>
</evidence>
<dbReference type="NCBIfam" id="NF008900">
    <property type="entry name" value="PRK12267.1"/>
    <property type="match status" value="1"/>
</dbReference>
<dbReference type="PANTHER" id="PTHR43326">
    <property type="entry name" value="METHIONYL-TRNA SYNTHETASE"/>
    <property type="match status" value="1"/>
</dbReference>
<feature type="binding site" evidence="8">
    <location>
        <position position="130"/>
    </location>
    <ligand>
        <name>Zn(2+)</name>
        <dbReference type="ChEBI" id="CHEBI:29105"/>
    </ligand>
</feature>
<evidence type="ECO:0000256" key="7">
    <source>
        <dbReference type="ARBA" id="ARBA00047364"/>
    </source>
</evidence>
<dbReference type="PRINTS" id="PR01041">
    <property type="entry name" value="TRNASYNTHMET"/>
</dbReference>
<dbReference type="Proteomes" id="UP000279859">
    <property type="component" value="Unassembled WGS sequence"/>
</dbReference>
<comment type="similarity">
    <text evidence="8">Belongs to the class-I aminoacyl-tRNA synthetase family. MetG type 2A subfamily.</text>
</comment>
<dbReference type="InterPro" id="IPR015413">
    <property type="entry name" value="Methionyl/Leucyl_tRNA_Synth"/>
</dbReference>
<evidence type="ECO:0000256" key="8">
    <source>
        <dbReference type="HAMAP-Rule" id="MF_01228"/>
    </source>
</evidence>
<dbReference type="InterPro" id="IPR023457">
    <property type="entry name" value="Met-tRNA_synth_2"/>
</dbReference>
<dbReference type="HAMAP" id="MF_01228">
    <property type="entry name" value="Met_tRNA_synth_type2"/>
    <property type="match status" value="1"/>
</dbReference>
<keyword evidence="2 8" id="KW-0436">Ligase</keyword>
<comment type="caution">
    <text evidence="8">Lacks conserved residue(s) required for the propagation of feature annotation.</text>
</comment>
<dbReference type="InterPro" id="IPR014758">
    <property type="entry name" value="Met-tRNA_synth"/>
</dbReference>
<dbReference type="OrthoDB" id="9810191at2"/>
<proteinExistence type="inferred from homology"/>
<dbReference type="GO" id="GO:0005737">
    <property type="term" value="C:cytoplasm"/>
    <property type="evidence" value="ECO:0007669"/>
    <property type="project" value="UniProtKB-SubCell"/>
</dbReference>
<dbReference type="InterPro" id="IPR041872">
    <property type="entry name" value="Anticodon_Met"/>
</dbReference>
<evidence type="ECO:0000256" key="6">
    <source>
        <dbReference type="ARBA" id="ARBA00023146"/>
    </source>
</evidence>
<dbReference type="Pfam" id="PF08264">
    <property type="entry name" value="Anticodon_1"/>
    <property type="match status" value="1"/>
</dbReference>
<dbReference type="NCBIfam" id="TIGR00398">
    <property type="entry name" value="metG"/>
    <property type="match status" value="1"/>
</dbReference>
<feature type="short sequence motif" description="'HIGH' region" evidence="8">
    <location>
        <begin position="14"/>
        <end position="24"/>
    </location>
</feature>
<keyword evidence="8" id="KW-0963">Cytoplasm</keyword>
<evidence type="ECO:0000313" key="11">
    <source>
        <dbReference type="EMBL" id="RNE63745.1"/>
    </source>
</evidence>
<reference evidence="11 12" key="1">
    <citation type="submission" date="2018-11" db="EMBL/GenBank/DDBJ databases">
        <title>Cryobacterium sp. nov., isolated from rhizosphere soil of lettuce.</title>
        <authorList>
            <person name="Wang Y."/>
        </authorList>
    </citation>
    <scope>NUCLEOTIDE SEQUENCE [LARGE SCALE GENOMIC DNA]</scope>
    <source>
        <strain evidence="11 12">NEAU-85</strain>
    </source>
</reference>
<keyword evidence="6 8" id="KW-0030">Aminoacyl-tRNA synthetase</keyword>
<dbReference type="GO" id="GO:0046872">
    <property type="term" value="F:metal ion binding"/>
    <property type="evidence" value="ECO:0007669"/>
    <property type="project" value="UniProtKB-KW"/>
</dbReference>
<dbReference type="Pfam" id="PF09334">
    <property type="entry name" value="tRNA-synt_1g"/>
    <property type="match status" value="1"/>
</dbReference>
<sequence>MSDGSSFYVTTPIFYVNDVPHIGHAYTEVAADVLARWHRQRGEDTWLLTGTDEHGQKILRTATANGTTPKEWADRLVETAWKPLLETVNIANDDFIRTTDPRHEENAARFLQDLHDAGHIYTGEYEGYYCVGCEEYKQPSDLVDGTGEYDGQLVCAIHSKPVERLQEKNYFFRMSAFTDRLLALYEENPTFVQPESARNEVVSFVRQGLADLSISRSSFDWGITVPWDDTHVVYVWIDALLNYITAIGYGQDEAEFARRWPATHIVGKDILRFHAVIWPAMLMAAGIEVPRQVFGHGWLLVGGEKMSKSKLTGIAPSQITDTFGSDAFRYYFMRAISFGQDGSFSWEDLAARYQAELANGFGNLASRVIAMVTRYFDGRIPEAGALTAADEAVRETQRRVTDAAGDAIDRLAIHEAIASVWELVDDLNGYITSQEPWALAKDPANRERLETVLATAVRGLGTLAVLLSPVLPVATATLWAALGGNGPVSGTRIDRAWEWTGGDHVSPLEALFPRIEVPVA</sequence>
<dbReference type="Gene3D" id="1.10.730.10">
    <property type="entry name" value="Isoleucyl-tRNA Synthetase, Domain 1"/>
    <property type="match status" value="1"/>
</dbReference>